<reference evidence="2 3" key="1">
    <citation type="submission" date="2019-03" db="EMBL/GenBank/DDBJ databases">
        <title>Genomic Encyclopedia of Type Strains, Phase IV (KMG-IV): sequencing the most valuable type-strain genomes for metagenomic binning, comparative biology and taxonomic classification.</title>
        <authorList>
            <person name="Goeker M."/>
        </authorList>
    </citation>
    <scope>NUCLEOTIDE SEQUENCE [LARGE SCALE GENOMIC DNA]</scope>
    <source>
        <strain evidence="2 3">DSM 2132</strain>
    </source>
</reference>
<dbReference type="FunCoup" id="A0A4R2PC18">
    <property type="interactions" value="92"/>
</dbReference>
<comment type="caution">
    <text evidence="2">The sequence shown here is derived from an EMBL/GenBank/DDBJ whole genome shotgun (WGS) entry which is preliminary data.</text>
</comment>
<feature type="domain" description="Beta-lactamase-related" evidence="1">
    <location>
        <begin position="67"/>
        <end position="392"/>
    </location>
</feature>
<evidence type="ECO:0000259" key="1">
    <source>
        <dbReference type="Pfam" id="PF00144"/>
    </source>
</evidence>
<dbReference type="Proteomes" id="UP000295399">
    <property type="component" value="Unassembled WGS sequence"/>
</dbReference>
<dbReference type="AlphaFoldDB" id="A0A4R2PC18"/>
<dbReference type="PANTHER" id="PTHR46825">
    <property type="entry name" value="D-ALANYL-D-ALANINE-CARBOXYPEPTIDASE/ENDOPEPTIDASE AMPH"/>
    <property type="match status" value="1"/>
</dbReference>
<dbReference type="SUPFAM" id="SSF56601">
    <property type="entry name" value="beta-lactamase/transpeptidase-like"/>
    <property type="match status" value="1"/>
</dbReference>
<dbReference type="OrthoDB" id="119951at2"/>
<dbReference type="InterPro" id="IPR050491">
    <property type="entry name" value="AmpC-like"/>
</dbReference>
<keyword evidence="3" id="KW-1185">Reference proteome</keyword>
<dbReference type="InterPro" id="IPR001466">
    <property type="entry name" value="Beta-lactam-related"/>
</dbReference>
<accession>A0A4R2PC18</accession>
<organism evidence="2 3">
    <name type="scientific">Rhodothalassium salexigens DSM 2132</name>
    <dbReference type="NCBI Taxonomy" id="1188247"/>
    <lineage>
        <taxon>Bacteria</taxon>
        <taxon>Pseudomonadati</taxon>
        <taxon>Pseudomonadota</taxon>
        <taxon>Alphaproteobacteria</taxon>
        <taxon>Rhodothalassiales</taxon>
        <taxon>Rhodothalassiaceae</taxon>
        <taxon>Rhodothalassium</taxon>
    </lineage>
</organism>
<dbReference type="Pfam" id="PF00144">
    <property type="entry name" value="Beta-lactamase"/>
    <property type="match status" value="1"/>
</dbReference>
<dbReference type="Gene3D" id="3.40.710.10">
    <property type="entry name" value="DD-peptidase/beta-lactamase superfamily"/>
    <property type="match status" value="1"/>
</dbReference>
<protein>
    <submittedName>
        <fullName evidence="2">Beta-lactamase class C</fullName>
    </submittedName>
</protein>
<dbReference type="EMBL" id="SLXO01000011">
    <property type="protein sequence ID" value="TCP31465.1"/>
    <property type="molecule type" value="Genomic_DNA"/>
</dbReference>
<dbReference type="PANTHER" id="PTHR46825:SF15">
    <property type="entry name" value="BETA-LACTAMASE-RELATED DOMAIN-CONTAINING PROTEIN"/>
    <property type="match status" value="1"/>
</dbReference>
<name>A0A4R2PC18_RHOSA</name>
<evidence type="ECO:0000313" key="3">
    <source>
        <dbReference type="Proteomes" id="UP000295399"/>
    </source>
</evidence>
<dbReference type="InterPro" id="IPR012338">
    <property type="entry name" value="Beta-lactam/transpept-like"/>
</dbReference>
<proteinExistence type="predicted"/>
<gene>
    <name evidence="2" type="ORF">EV659_11135</name>
</gene>
<evidence type="ECO:0000313" key="2">
    <source>
        <dbReference type="EMBL" id="TCP31465.1"/>
    </source>
</evidence>
<sequence length="420" mass="46411">MTRNPQHGAASYCDQSRAAIALTAARRRDTVRPMIAAIRPVLVSLCLVLTLAPRPALALHEDDLAALRARIDALMRRDDMVGLAVGIVAGGEVILAETRGTRVRGGDAAVRPDTRFRLASLSKGFAGTLAAQLVEAGKLDLTQPVARDAPYFRLADQRERDRATLEHVLSHRLGLPPHAYDNLLEADVPVTNIFKRLGGVKLVCRVGDCYVYQNVAFSLIEPAVARATGGDYEAVVTRRLFEPLAMRHASFGLDALKADANWAHPHVGTRRGLAEVTPEPAYYRVPSAGGINASLDDMLAWLKAQMGLSPEVLSDAVLEEAHRPRVASRHETRRARWLRGRVTQTHYALGWRVYDYRDLTMIYHAGGVDGYSAQIAFMPDQDLGYVALWNSNSCKGWTLMPDLFDRHLDQPVDDWSHIRC</sequence>
<dbReference type="InParanoid" id="A0A4R2PC18"/>